<reference evidence="1" key="1">
    <citation type="journal article" name="BMC Genomics">
        <title>Long-read sequencing and de novo genome assembly of marine medaka (Oryzias melastigma).</title>
        <authorList>
            <person name="Liang P."/>
            <person name="Saqib H.S.A."/>
            <person name="Ni X."/>
            <person name="Shen Y."/>
        </authorList>
    </citation>
    <scope>NUCLEOTIDE SEQUENCE</scope>
    <source>
        <strain evidence="1">Bigg-433</strain>
    </source>
</reference>
<sequence>MASEVPKISGAVCMLHTSCSSLYLLHSLLQLLPQLKHCACGRDLEAKLPSVGAVCHHRQHRACGAERTHSSFFSPQALPLISFRQVSLLKRSQTAC</sequence>
<dbReference type="EMBL" id="WKFB01000002">
    <property type="protein sequence ID" value="KAF6739872.1"/>
    <property type="molecule type" value="Genomic_DNA"/>
</dbReference>
<organism evidence="1 2">
    <name type="scientific">Oryzias melastigma</name>
    <name type="common">Marine medaka</name>
    <dbReference type="NCBI Taxonomy" id="30732"/>
    <lineage>
        <taxon>Eukaryota</taxon>
        <taxon>Metazoa</taxon>
        <taxon>Chordata</taxon>
        <taxon>Craniata</taxon>
        <taxon>Vertebrata</taxon>
        <taxon>Euteleostomi</taxon>
        <taxon>Actinopterygii</taxon>
        <taxon>Neopterygii</taxon>
        <taxon>Teleostei</taxon>
        <taxon>Neoteleostei</taxon>
        <taxon>Acanthomorphata</taxon>
        <taxon>Ovalentaria</taxon>
        <taxon>Atherinomorphae</taxon>
        <taxon>Beloniformes</taxon>
        <taxon>Adrianichthyidae</taxon>
        <taxon>Oryziinae</taxon>
        <taxon>Oryzias</taxon>
    </lineage>
</organism>
<comment type="caution">
    <text evidence="1">The sequence shown here is derived from an EMBL/GenBank/DDBJ whole genome shotgun (WGS) entry which is preliminary data.</text>
</comment>
<proteinExistence type="predicted"/>
<evidence type="ECO:0000313" key="1">
    <source>
        <dbReference type="EMBL" id="KAF6739872.1"/>
    </source>
</evidence>
<protein>
    <submittedName>
        <fullName evidence="1">Uncharacterized protein</fullName>
    </submittedName>
</protein>
<accession>A0A834L3G1</accession>
<name>A0A834L3G1_ORYME</name>
<dbReference type="AlphaFoldDB" id="A0A834L3G1"/>
<gene>
    <name evidence="1" type="ORF">FQA47_023904</name>
</gene>
<dbReference type="Proteomes" id="UP000646548">
    <property type="component" value="Unassembled WGS sequence"/>
</dbReference>
<evidence type="ECO:0000313" key="2">
    <source>
        <dbReference type="Proteomes" id="UP000646548"/>
    </source>
</evidence>